<dbReference type="PANTHER" id="PTHR24031">
    <property type="entry name" value="RNA HELICASE"/>
    <property type="match status" value="1"/>
</dbReference>
<organism evidence="13 14">
    <name type="scientific">Hydrogenoanaerobacterium saccharovorans</name>
    <dbReference type="NCBI Taxonomy" id="474960"/>
    <lineage>
        <taxon>Bacteria</taxon>
        <taxon>Bacillati</taxon>
        <taxon>Bacillota</taxon>
        <taxon>Clostridia</taxon>
        <taxon>Eubacteriales</taxon>
        <taxon>Oscillospiraceae</taxon>
        <taxon>Hydrogenoanaerobacterium</taxon>
    </lineage>
</organism>
<evidence type="ECO:0000256" key="9">
    <source>
        <dbReference type="ARBA" id="ARBA00023118"/>
    </source>
</evidence>
<keyword evidence="9" id="KW-0051">Antiviral defense</keyword>
<dbReference type="Gene3D" id="3.40.50.300">
    <property type="entry name" value="P-loop containing nucleotide triphosphate hydrolases"/>
    <property type="match status" value="2"/>
</dbReference>
<dbReference type="InterPro" id="IPR011545">
    <property type="entry name" value="DEAD/DEAH_box_helicase_dom"/>
</dbReference>
<dbReference type="AlphaFoldDB" id="A0A1H8BIE5"/>
<evidence type="ECO:0000256" key="7">
    <source>
        <dbReference type="ARBA" id="ARBA00022806"/>
    </source>
</evidence>
<comment type="similarity">
    <text evidence="1">In the N-terminal section; belongs to the CRISPR-associated nuclease Cas3-HD family.</text>
</comment>
<dbReference type="GO" id="GO:0016787">
    <property type="term" value="F:hydrolase activity"/>
    <property type="evidence" value="ECO:0007669"/>
    <property type="project" value="UniProtKB-KW"/>
</dbReference>
<reference evidence="13 14" key="1">
    <citation type="submission" date="2016-10" db="EMBL/GenBank/DDBJ databases">
        <authorList>
            <person name="de Groot N.N."/>
        </authorList>
    </citation>
    <scope>NUCLEOTIDE SEQUENCE [LARGE SCALE GENOMIC DNA]</scope>
    <source>
        <strain evidence="13 14">CGMCC 1.5070</strain>
    </source>
</reference>
<dbReference type="NCBIfam" id="TIGR01596">
    <property type="entry name" value="cas3_HD"/>
    <property type="match status" value="1"/>
</dbReference>
<accession>A0A1H8BIE5</accession>
<dbReference type="GO" id="GO:0005524">
    <property type="term" value="F:ATP binding"/>
    <property type="evidence" value="ECO:0007669"/>
    <property type="project" value="UniProtKB-KW"/>
</dbReference>
<dbReference type="GO" id="GO:0051607">
    <property type="term" value="P:defense response to virus"/>
    <property type="evidence" value="ECO:0007669"/>
    <property type="project" value="UniProtKB-KW"/>
</dbReference>
<keyword evidence="4" id="KW-0479">Metal-binding</keyword>
<keyword evidence="14" id="KW-1185">Reference proteome</keyword>
<dbReference type="Proteomes" id="UP000199158">
    <property type="component" value="Unassembled WGS sequence"/>
</dbReference>
<evidence type="ECO:0000256" key="8">
    <source>
        <dbReference type="ARBA" id="ARBA00022840"/>
    </source>
</evidence>
<feature type="domain" description="Helicase ATP-binding" evidence="10">
    <location>
        <begin position="217"/>
        <end position="405"/>
    </location>
</feature>
<evidence type="ECO:0000256" key="4">
    <source>
        <dbReference type="ARBA" id="ARBA00022723"/>
    </source>
</evidence>
<keyword evidence="5" id="KW-0547">Nucleotide-binding</keyword>
<dbReference type="InterPro" id="IPR054712">
    <property type="entry name" value="Cas3-like_dom"/>
</dbReference>
<proteinExistence type="inferred from homology"/>
<keyword evidence="7 13" id="KW-0347">Helicase</keyword>
<dbReference type="SUPFAM" id="SSF109604">
    <property type="entry name" value="HD-domain/PDEase-like"/>
    <property type="match status" value="1"/>
</dbReference>
<evidence type="ECO:0000259" key="10">
    <source>
        <dbReference type="PROSITE" id="PS51192"/>
    </source>
</evidence>
<keyword evidence="8" id="KW-0067">ATP-binding</keyword>
<dbReference type="InterPro" id="IPR014001">
    <property type="entry name" value="Helicase_ATP-bd"/>
</dbReference>
<dbReference type="InterPro" id="IPR006483">
    <property type="entry name" value="CRISPR-assoc_Cas3_HD"/>
</dbReference>
<evidence type="ECO:0000256" key="3">
    <source>
        <dbReference type="ARBA" id="ARBA00022722"/>
    </source>
</evidence>
<dbReference type="STRING" id="474960.SAMN05216180_1890"/>
<evidence type="ECO:0000259" key="12">
    <source>
        <dbReference type="PROSITE" id="PS51643"/>
    </source>
</evidence>
<dbReference type="InterPro" id="IPR001650">
    <property type="entry name" value="Helicase_C-like"/>
</dbReference>
<comment type="similarity">
    <text evidence="2">In the central section; belongs to the CRISPR-associated helicase Cas3 family.</text>
</comment>
<dbReference type="InterPro" id="IPR027417">
    <property type="entry name" value="P-loop_NTPase"/>
</dbReference>
<dbReference type="InterPro" id="IPR006474">
    <property type="entry name" value="Helicase_Cas3_CRISPR-ass_core"/>
</dbReference>
<evidence type="ECO:0000256" key="6">
    <source>
        <dbReference type="ARBA" id="ARBA00022801"/>
    </source>
</evidence>
<dbReference type="GO" id="GO:0004386">
    <property type="term" value="F:helicase activity"/>
    <property type="evidence" value="ECO:0007669"/>
    <property type="project" value="UniProtKB-KW"/>
</dbReference>
<evidence type="ECO:0000313" key="14">
    <source>
        <dbReference type="Proteomes" id="UP000199158"/>
    </source>
</evidence>
<dbReference type="InterPro" id="IPR038257">
    <property type="entry name" value="CRISPR-assoc_Cas3_HD_sf"/>
</dbReference>
<keyword evidence="3" id="KW-0540">Nuclease</keyword>
<dbReference type="CDD" id="cd09641">
    <property type="entry name" value="Cas3''_I"/>
    <property type="match status" value="1"/>
</dbReference>
<dbReference type="PROSITE" id="PS51192">
    <property type="entry name" value="HELICASE_ATP_BIND_1"/>
    <property type="match status" value="1"/>
</dbReference>
<protein>
    <submittedName>
        <fullName evidence="13">CRISPR-associated endonuclease/helicase Cas3</fullName>
    </submittedName>
</protein>
<keyword evidence="6" id="KW-0378">Hydrolase</keyword>
<dbReference type="PROSITE" id="PS51194">
    <property type="entry name" value="HELICASE_CTER"/>
    <property type="match status" value="1"/>
</dbReference>
<feature type="domain" description="Helicase C-terminal" evidence="11">
    <location>
        <begin position="429"/>
        <end position="584"/>
    </location>
</feature>
<evidence type="ECO:0000313" key="13">
    <source>
        <dbReference type="EMBL" id="SEM81934.1"/>
    </source>
</evidence>
<evidence type="ECO:0000256" key="1">
    <source>
        <dbReference type="ARBA" id="ARBA00006847"/>
    </source>
</evidence>
<evidence type="ECO:0000256" key="5">
    <source>
        <dbReference type="ARBA" id="ARBA00022741"/>
    </source>
</evidence>
<dbReference type="Pfam" id="PF22590">
    <property type="entry name" value="Cas3-like_C_2"/>
    <property type="match status" value="1"/>
</dbReference>
<dbReference type="GO" id="GO:0003676">
    <property type="term" value="F:nucleic acid binding"/>
    <property type="evidence" value="ECO:0007669"/>
    <property type="project" value="InterPro"/>
</dbReference>
<dbReference type="SUPFAM" id="SSF52540">
    <property type="entry name" value="P-loop containing nucleoside triphosphate hydrolases"/>
    <property type="match status" value="1"/>
</dbReference>
<dbReference type="NCBIfam" id="TIGR01587">
    <property type="entry name" value="cas3_core"/>
    <property type="match status" value="1"/>
</dbReference>
<evidence type="ECO:0000256" key="2">
    <source>
        <dbReference type="ARBA" id="ARBA00009046"/>
    </source>
</evidence>
<dbReference type="SMART" id="SM00487">
    <property type="entry name" value="DEXDc"/>
    <property type="match status" value="1"/>
</dbReference>
<dbReference type="Gene3D" id="1.10.3210.30">
    <property type="match status" value="1"/>
</dbReference>
<feature type="domain" description="HD Cas3-type" evidence="12">
    <location>
        <begin position="8"/>
        <end position="164"/>
    </location>
</feature>
<dbReference type="GO" id="GO:0046872">
    <property type="term" value="F:metal ion binding"/>
    <property type="evidence" value="ECO:0007669"/>
    <property type="project" value="UniProtKB-KW"/>
</dbReference>
<dbReference type="EMBL" id="FOCG01000001">
    <property type="protein sequence ID" value="SEM81934.1"/>
    <property type="molecule type" value="Genomic_DNA"/>
</dbReference>
<dbReference type="Pfam" id="PF00270">
    <property type="entry name" value="DEAD"/>
    <property type="match status" value="1"/>
</dbReference>
<dbReference type="PROSITE" id="PS51643">
    <property type="entry name" value="HD_CAS3"/>
    <property type="match status" value="1"/>
</dbReference>
<dbReference type="GO" id="GO:0004519">
    <property type="term" value="F:endonuclease activity"/>
    <property type="evidence" value="ECO:0007669"/>
    <property type="project" value="UniProtKB-KW"/>
</dbReference>
<sequence length="711" mass="79826">MYVGHTSEDGREQSVIDHLKKTAQLAGDYAQAFGAGELGYQIGLTHDIGKYSAEFQRHILHNAPSADHSTCGAKELKNLNMLCAAICVAGHHTGLPDFGNPRDTAENSTLCGRLKREPPTLPDYSEYLNEISLKYAPSPRFGNNFDNSFFTRMLYSCLVDADFLDTEAFMSNGVVQRGGYDHLDQLASRLEVYIQPWWDAKSELNKKRCEILKSCLNAGKNAKGLYSLTVPTGGGKTVSSLAFALLHAVEHKMSRIIYVIPYTSIIEQTADVFRKIVGAENVLEHHSNISFDPKDDTEKSRNNLSKLRLSAENWDAPVIVTTNVQFFESLFANKSSKCRKLHNLANSVIIFDEAQMLPLPYLKPCVRAIANLVQYYGATAVLCTATQPSLEKLFPADMTVTEICPNTSEMYEFFRRTSLRHIGKQSNGKLAEHMAQQEQALTIVNSRKQAHELFELLPKEGRFHLSTLMTPLHRRKILLEIRQRLKNGLPCRLVATSLVEAGVDVDFPAVFRAEAGLDSIIQAAGRCNREGKRTAEESVVYIFESEDKPPRLIEQNIKMMREVARRFSDLASPQTIHNYFDTLHSFQDENLDKKRIIDAFEHGRSGCLLPFAQVASDFRLIETETKSVLIAIEEDAVKLADEMQWGNWSRQLTRKATQYIVNVYPQHFKALVNTGAVSALTEDMGILKDLTLYSEHTGLSLNCDEGQSLFV</sequence>
<gene>
    <name evidence="13" type="ORF">SAMN05216180_1890</name>
</gene>
<name>A0A1H8BIE5_9FIRM</name>
<keyword evidence="13" id="KW-0255">Endonuclease</keyword>
<dbReference type="RefSeq" id="WP_092753887.1">
    <property type="nucleotide sequence ID" value="NZ_FOCG01000001.1"/>
</dbReference>
<dbReference type="OrthoDB" id="9810236at2"/>
<dbReference type="CDD" id="cd17930">
    <property type="entry name" value="DEXHc_cas3"/>
    <property type="match status" value="1"/>
</dbReference>
<evidence type="ECO:0000259" key="11">
    <source>
        <dbReference type="PROSITE" id="PS51194"/>
    </source>
</evidence>